<dbReference type="OrthoDB" id="4093118at2759"/>
<dbReference type="EMBL" id="LT635756">
    <property type="protein sequence ID" value="SGZ46798.1"/>
    <property type="molecule type" value="Genomic_DNA"/>
</dbReference>
<gene>
    <name evidence="1" type="ORF">SAMEA4029010_CIC11G00000001198</name>
</gene>
<organism evidence="1 2">
    <name type="scientific">Sungouiella intermedia</name>
    <dbReference type="NCBI Taxonomy" id="45354"/>
    <lineage>
        <taxon>Eukaryota</taxon>
        <taxon>Fungi</taxon>
        <taxon>Dikarya</taxon>
        <taxon>Ascomycota</taxon>
        <taxon>Saccharomycotina</taxon>
        <taxon>Pichiomycetes</taxon>
        <taxon>Metschnikowiaceae</taxon>
        <taxon>Sungouiella</taxon>
    </lineage>
</organism>
<sequence length="247" mass="28543">MVVITLAVRPTQYQLLISPCMSRKRQLELSDIQDETDIYDRLVLKQRKSKKKLLQPDKSSVLLSDKVRLIDEKRNRLKRRNDLPVADDDVNGKHTPLDDEMPVIVESYLLQQERNIQSIPNVLRLCKDMIDHYDELALGLIFPEIEQNHMFRLFLSAASFGLLHLLLFPQEALNLYVSVLRGIITKQNAETVIKTQFSKESQMEKLEPAPPVSIRSSSSLLRTIIRTTELFKVPKRITQLLDEANVQ</sequence>
<protein>
    <submittedName>
        <fullName evidence="1">CIC11C00000001198</fullName>
    </submittedName>
</protein>
<evidence type="ECO:0000313" key="1">
    <source>
        <dbReference type="EMBL" id="SGZ46798.1"/>
    </source>
</evidence>
<dbReference type="Proteomes" id="UP000182334">
    <property type="component" value="Chromosome I"/>
</dbReference>
<keyword evidence="2" id="KW-1185">Reference proteome</keyword>
<evidence type="ECO:0000313" key="2">
    <source>
        <dbReference type="Proteomes" id="UP000182334"/>
    </source>
</evidence>
<proteinExistence type="predicted"/>
<reference evidence="1 2" key="1">
    <citation type="submission" date="2016-10" db="EMBL/GenBank/DDBJ databases">
        <authorList>
            <person name="de Groot N.N."/>
        </authorList>
    </citation>
    <scope>NUCLEOTIDE SEQUENCE [LARGE SCALE GENOMIC DNA]</scope>
    <source>
        <strain evidence="1 2">CBS 141442</strain>
    </source>
</reference>
<name>A0A1L0CUS8_9ASCO</name>
<dbReference type="AlphaFoldDB" id="A0A1L0CUS8"/>
<accession>A0A1L0CUS8</accession>